<sequence>MEEMHEYGIYANEVDIVFDHEVLSDSSDEDYEPANGNFRTRSKDLTIAQRQQIYEALLEKSNRGKLKRNTTIEVAELFHVNRHAVWRIWPQAH</sequence>
<dbReference type="EMBL" id="CAJGYO010000003">
    <property type="protein sequence ID" value="CAD6220956.1"/>
    <property type="molecule type" value="Genomic_DNA"/>
</dbReference>
<dbReference type="PANTHER" id="PTHR33889:SF1">
    <property type="entry name" value="OS03G0834800 PROTEIN"/>
    <property type="match status" value="1"/>
</dbReference>
<evidence type="ECO:0000259" key="1">
    <source>
        <dbReference type="Pfam" id="PF24964"/>
    </source>
</evidence>
<dbReference type="AlphaFoldDB" id="A0A811NHF3"/>
<dbReference type="Pfam" id="PF24964">
    <property type="entry name" value="DUF7769"/>
    <property type="match status" value="1"/>
</dbReference>
<comment type="caution">
    <text evidence="2">The sequence shown here is derived from an EMBL/GenBank/DDBJ whole genome shotgun (WGS) entry which is preliminary data.</text>
</comment>
<gene>
    <name evidence="2" type="ORF">NCGR_LOCUS14368</name>
</gene>
<evidence type="ECO:0000313" key="3">
    <source>
        <dbReference type="Proteomes" id="UP000604825"/>
    </source>
</evidence>
<evidence type="ECO:0000313" key="2">
    <source>
        <dbReference type="EMBL" id="CAD6220956.1"/>
    </source>
</evidence>
<name>A0A811NHF3_9POAL</name>
<proteinExistence type="predicted"/>
<dbReference type="PANTHER" id="PTHR33889">
    <property type="entry name" value="OS04G0681850 PROTEIN"/>
    <property type="match status" value="1"/>
</dbReference>
<dbReference type="InterPro" id="IPR056671">
    <property type="entry name" value="DUF7769"/>
</dbReference>
<feature type="domain" description="DUF7769" evidence="1">
    <location>
        <begin position="45"/>
        <end position="92"/>
    </location>
</feature>
<reference evidence="2" key="1">
    <citation type="submission" date="2020-10" db="EMBL/GenBank/DDBJ databases">
        <authorList>
            <person name="Han B."/>
            <person name="Lu T."/>
            <person name="Zhao Q."/>
            <person name="Huang X."/>
            <person name="Zhao Y."/>
        </authorList>
    </citation>
    <scope>NUCLEOTIDE SEQUENCE</scope>
</reference>
<keyword evidence="3" id="KW-1185">Reference proteome</keyword>
<dbReference type="Proteomes" id="UP000604825">
    <property type="component" value="Unassembled WGS sequence"/>
</dbReference>
<protein>
    <recommendedName>
        <fullName evidence="1">DUF7769 domain-containing protein</fullName>
    </recommendedName>
</protein>
<accession>A0A811NHF3</accession>
<dbReference type="OrthoDB" id="718770at2759"/>
<organism evidence="2 3">
    <name type="scientific">Miscanthus lutarioriparius</name>
    <dbReference type="NCBI Taxonomy" id="422564"/>
    <lineage>
        <taxon>Eukaryota</taxon>
        <taxon>Viridiplantae</taxon>
        <taxon>Streptophyta</taxon>
        <taxon>Embryophyta</taxon>
        <taxon>Tracheophyta</taxon>
        <taxon>Spermatophyta</taxon>
        <taxon>Magnoliopsida</taxon>
        <taxon>Liliopsida</taxon>
        <taxon>Poales</taxon>
        <taxon>Poaceae</taxon>
        <taxon>PACMAD clade</taxon>
        <taxon>Panicoideae</taxon>
        <taxon>Andropogonodae</taxon>
        <taxon>Andropogoneae</taxon>
        <taxon>Saccharinae</taxon>
        <taxon>Miscanthus</taxon>
    </lineage>
</organism>